<dbReference type="PANTHER" id="PTHR22804">
    <property type="entry name" value="AGGRECAN/VERSICAN PROTEOGLYCAN"/>
    <property type="match status" value="1"/>
</dbReference>
<reference evidence="13" key="1">
    <citation type="journal article" date="2023" name="Science">
        <title>Genome structures resolve the early diversification of teleost fishes.</title>
        <authorList>
            <person name="Parey E."/>
            <person name="Louis A."/>
            <person name="Montfort J."/>
            <person name="Bouchez O."/>
            <person name="Roques C."/>
            <person name="Iampietro C."/>
            <person name="Lluch J."/>
            <person name="Castinel A."/>
            <person name="Donnadieu C."/>
            <person name="Desvignes T."/>
            <person name="Floi Bucao C."/>
            <person name="Jouanno E."/>
            <person name="Wen M."/>
            <person name="Mejri S."/>
            <person name="Dirks R."/>
            <person name="Jansen H."/>
            <person name="Henkel C."/>
            <person name="Chen W.J."/>
            <person name="Zahm M."/>
            <person name="Cabau C."/>
            <person name="Klopp C."/>
            <person name="Thompson A.W."/>
            <person name="Robinson-Rechavi M."/>
            <person name="Braasch I."/>
            <person name="Lecointre G."/>
            <person name="Bobe J."/>
            <person name="Postlethwait J.H."/>
            <person name="Berthelot C."/>
            <person name="Roest Crollius H."/>
            <person name="Guiguen Y."/>
        </authorList>
    </citation>
    <scope>NUCLEOTIDE SEQUENCE</scope>
    <source>
        <strain evidence="13">WJC10195</strain>
    </source>
</reference>
<evidence type="ECO:0000259" key="12">
    <source>
        <dbReference type="PROSITE" id="PS50963"/>
    </source>
</evidence>
<dbReference type="GO" id="GO:0002052">
    <property type="term" value="P:positive regulation of neuroblast proliferation"/>
    <property type="evidence" value="ECO:0007669"/>
    <property type="project" value="TreeGrafter"/>
</dbReference>
<evidence type="ECO:0000256" key="5">
    <source>
        <dbReference type="ARBA" id="ARBA00023157"/>
    </source>
</evidence>
<keyword evidence="3" id="KW-0272">Extracellular matrix</keyword>
<keyword evidence="2" id="KW-0964">Secreted</keyword>
<dbReference type="FunFam" id="3.10.100.10:FF:000001">
    <property type="entry name" value="Hyaluronan proteoglycan link protein 1"/>
    <property type="match status" value="1"/>
</dbReference>
<dbReference type="InterPro" id="IPR013106">
    <property type="entry name" value="Ig_V-set"/>
</dbReference>
<dbReference type="GO" id="GO:0072534">
    <property type="term" value="C:perineuronal net"/>
    <property type="evidence" value="ECO:0007669"/>
    <property type="project" value="TreeGrafter"/>
</dbReference>
<dbReference type="InterPro" id="IPR003599">
    <property type="entry name" value="Ig_sub"/>
</dbReference>
<evidence type="ECO:0000256" key="7">
    <source>
        <dbReference type="ARBA" id="ARBA00023319"/>
    </source>
</evidence>
<sequence>MRVGSQRRLLLFSLLQLQLLCMCLATPRYFNGFFYDDKGTGNGKKEIYFNGVRLHVETEESMVLALRGSSTVLPCWYRYEPALSAPRRIRVKWTWQAANGPEKEVLVALGSRQHSFADFKGRVHLQGHAPGEASLVIGELQLNDTGRYRCEVIDGLEDQSVTVDLALRGVVFPYQPPGGRYQLNFHDARQACEEQDSALATFEQLFWAWEEGLDWCNAGWLADGTVQYPITLSREPCGGRRLAPGIRSYGLRHRRLHRYDAFCLSSSMTGHVYFLPSSHGFNFTEALQACERGGAQIAKVGQLYAAWWFVGLDRCDAGWLADGSLRYPITRPRPNCGPSEPGVHSFGFPSQHEKHGVYCYTAH</sequence>
<dbReference type="AlphaFoldDB" id="A0A9Q1ES73"/>
<dbReference type="GO" id="GO:0005540">
    <property type="term" value="F:hyaluronic acid binding"/>
    <property type="evidence" value="ECO:0007669"/>
    <property type="project" value="UniProtKB-KW"/>
</dbReference>
<dbReference type="GO" id="GO:0007417">
    <property type="term" value="P:central nervous system development"/>
    <property type="evidence" value="ECO:0007669"/>
    <property type="project" value="TreeGrafter"/>
</dbReference>
<feature type="disulfide bond" evidence="9">
    <location>
        <begin position="315"/>
        <end position="336"/>
    </location>
</feature>
<evidence type="ECO:0008006" key="15">
    <source>
        <dbReference type="Google" id="ProtNLM"/>
    </source>
</evidence>
<comment type="subcellular location">
    <subcellularLocation>
        <location evidence="1">Secreted</location>
        <location evidence="1">Extracellular space</location>
        <location evidence="1">Extracellular matrix</location>
    </subcellularLocation>
</comment>
<evidence type="ECO:0000256" key="9">
    <source>
        <dbReference type="PROSITE-ProRule" id="PRU00323"/>
    </source>
</evidence>
<dbReference type="OrthoDB" id="6431884at2759"/>
<dbReference type="EMBL" id="JAINUF010000013">
    <property type="protein sequence ID" value="KAJ8343949.1"/>
    <property type="molecule type" value="Genomic_DNA"/>
</dbReference>
<evidence type="ECO:0000256" key="4">
    <source>
        <dbReference type="ARBA" id="ARBA00022737"/>
    </source>
</evidence>
<keyword evidence="6" id="KW-0373">Hyaluronic acid</keyword>
<feature type="disulfide bond" evidence="9">
    <location>
        <begin position="290"/>
        <end position="359"/>
    </location>
</feature>
<dbReference type="FunFam" id="3.10.100.10:FF:000002">
    <property type="entry name" value="Hyaluronan proteoglycan link protein 1"/>
    <property type="match status" value="1"/>
</dbReference>
<dbReference type="PROSITE" id="PS01241">
    <property type="entry name" value="LINK_1"/>
    <property type="match status" value="2"/>
</dbReference>
<evidence type="ECO:0000256" key="1">
    <source>
        <dbReference type="ARBA" id="ARBA00004498"/>
    </source>
</evidence>
<feature type="chain" id="PRO_5040409409" description="Hyaluronan and proteoglycan link protein 3" evidence="10">
    <location>
        <begin position="26"/>
        <end position="363"/>
    </location>
</feature>
<dbReference type="CDD" id="cd05877">
    <property type="entry name" value="Ig_LP_like"/>
    <property type="match status" value="1"/>
</dbReference>
<dbReference type="SUPFAM" id="SSF48726">
    <property type="entry name" value="Immunoglobulin"/>
    <property type="match status" value="1"/>
</dbReference>
<dbReference type="CDD" id="cd03518">
    <property type="entry name" value="Link_domain_HAPLN_module_1"/>
    <property type="match status" value="1"/>
</dbReference>
<feature type="disulfide bond" evidence="9">
    <location>
        <begin position="216"/>
        <end position="237"/>
    </location>
</feature>
<keyword evidence="4" id="KW-0677">Repeat</keyword>
<dbReference type="Pfam" id="PF07686">
    <property type="entry name" value="V-set"/>
    <property type="match status" value="1"/>
</dbReference>
<evidence type="ECO:0000256" key="3">
    <source>
        <dbReference type="ARBA" id="ARBA00022530"/>
    </source>
</evidence>
<dbReference type="InterPro" id="IPR007110">
    <property type="entry name" value="Ig-like_dom"/>
</dbReference>
<dbReference type="SUPFAM" id="SSF56436">
    <property type="entry name" value="C-type lectin-like"/>
    <property type="match status" value="2"/>
</dbReference>
<dbReference type="GO" id="GO:0045202">
    <property type="term" value="C:synapse"/>
    <property type="evidence" value="ECO:0007669"/>
    <property type="project" value="TreeGrafter"/>
</dbReference>
<protein>
    <recommendedName>
        <fullName evidence="15">Hyaluronan and proteoglycan link protein 3</fullName>
    </recommendedName>
</protein>
<dbReference type="PROSITE" id="PS50963">
    <property type="entry name" value="LINK_2"/>
    <property type="match status" value="2"/>
</dbReference>
<dbReference type="GO" id="GO:0001501">
    <property type="term" value="P:skeletal system development"/>
    <property type="evidence" value="ECO:0007669"/>
    <property type="project" value="TreeGrafter"/>
</dbReference>
<dbReference type="SMART" id="SM00409">
    <property type="entry name" value="IG"/>
    <property type="match status" value="1"/>
</dbReference>
<evidence type="ECO:0000313" key="14">
    <source>
        <dbReference type="Proteomes" id="UP001152622"/>
    </source>
</evidence>
<comment type="caution">
    <text evidence="9">Lacks conserved residue(s) required for the propagation of feature annotation.</text>
</comment>
<feature type="domain" description="Ig-like" evidence="11">
    <location>
        <begin position="68"/>
        <end position="162"/>
    </location>
</feature>
<dbReference type="GO" id="GO:0005615">
    <property type="term" value="C:extracellular space"/>
    <property type="evidence" value="ECO:0007669"/>
    <property type="project" value="TreeGrafter"/>
</dbReference>
<comment type="similarity">
    <text evidence="8">Belongs to the HAPLN family.</text>
</comment>
<comment type="caution">
    <text evidence="13">The sequence shown here is derived from an EMBL/GenBank/DDBJ whole genome shotgun (WGS) entry which is preliminary data.</text>
</comment>
<dbReference type="PRINTS" id="PR01265">
    <property type="entry name" value="LINKMODULE"/>
</dbReference>
<dbReference type="GO" id="GO:0007155">
    <property type="term" value="P:cell adhesion"/>
    <property type="evidence" value="ECO:0007669"/>
    <property type="project" value="InterPro"/>
</dbReference>
<feature type="domain" description="Link" evidence="12">
    <location>
        <begin position="170"/>
        <end position="265"/>
    </location>
</feature>
<evidence type="ECO:0000256" key="8">
    <source>
        <dbReference type="ARBA" id="ARBA00038272"/>
    </source>
</evidence>
<dbReference type="InterPro" id="IPR050691">
    <property type="entry name" value="Hyaluronan_bind_Proteoglycan"/>
</dbReference>
<evidence type="ECO:0000259" key="11">
    <source>
        <dbReference type="PROSITE" id="PS50835"/>
    </source>
</evidence>
<dbReference type="Gene3D" id="2.60.40.10">
    <property type="entry name" value="Immunoglobulins"/>
    <property type="match status" value="1"/>
</dbReference>
<accession>A0A9Q1ES73</accession>
<dbReference type="InterPro" id="IPR000538">
    <property type="entry name" value="Link_dom"/>
</dbReference>
<dbReference type="InterPro" id="IPR013783">
    <property type="entry name" value="Ig-like_fold"/>
</dbReference>
<gene>
    <name evidence="13" type="ORF">SKAU_G00312780</name>
</gene>
<dbReference type="Proteomes" id="UP001152622">
    <property type="component" value="Chromosome 13"/>
</dbReference>
<keyword evidence="7" id="KW-0393">Immunoglobulin domain</keyword>
<dbReference type="CDD" id="cd03519">
    <property type="entry name" value="Link_domain_HAPLN_module_2"/>
    <property type="match status" value="1"/>
</dbReference>
<keyword evidence="14" id="KW-1185">Reference proteome</keyword>
<evidence type="ECO:0000256" key="6">
    <source>
        <dbReference type="ARBA" id="ARBA00023290"/>
    </source>
</evidence>
<dbReference type="SMART" id="SM00445">
    <property type="entry name" value="LINK"/>
    <property type="match status" value="2"/>
</dbReference>
<organism evidence="13 14">
    <name type="scientific">Synaphobranchus kaupii</name>
    <name type="common">Kaup's arrowtooth eel</name>
    <dbReference type="NCBI Taxonomy" id="118154"/>
    <lineage>
        <taxon>Eukaryota</taxon>
        <taxon>Metazoa</taxon>
        <taxon>Chordata</taxon>
        <taxon>Craniata</taxon>
        <taxon>Vertebrata</taxon>
        <taxon>Euteleostomi</taxon>
        <taxon>Actinopterygii</taxon>
        <taxon>Neopterygii</taxon>
        <taxon>Teleostei</taxon>
        <taxon>Anguilliformes</taxon>
        <taxon>Synaphobranchidae</taxon>
        <taxon>Synaphobranchus</taxon>
    </lineage>
</organism>
<dbReference type="PROSITE" id="PS50835">
    <property type="entry name" value="IG_LIKE"/>
    <property type="match status" value="1"/>
</dbReference>
<feature type="signal peptide" evidence="10">
    <location>
        <begin position="1"/>
        <end position="25"/>
    </location>
</feature>
<dbReference type="Pfam" id="PF00193">
    <property type="entry name" value="Xlink"/>
    <property type="match status" value="2"/>
</dbReference>
<keyword evidence="5 9" id="KW-1015">Disulfide bond</keyword>
<dbReference type="InterPro" id="IPR016186">
    <property type="entry name" value="C-type_lectin-like/link_sf"/>
</dbReference>
<dbReference type="Gene3D" id="3.10.100.10">
    <property type="entry name" value="Mannose-Binding Protein A, subunit A"/>
    <property type="match status" value="2"/>
</dbReference>
<evidence type="ECO:0000313" key="13">
    <source>
        <dbReference type="EMBL" id="KAJ8343949.1"/>
    </source>
</evidence>
<evidence type="ECO:0000256" key="2">
    <source>
        <dbReference type="ARBA" id="ARBA00022525"/>
    </source>
</evidence>
<feature type="domain" description="Link" evidence="12">
    <location>
        <begin position="268"/>
        <end position="361"/>
    </location>
</feature>
<dbReference type="PANTHER" id="PTHR22804:SF40">
    <property type="entry name" value="HYALURONAN AND PROTEOGLYCAN LINK PROTEIN 3"/>
    <property type="match status" value="1"/>
</dbReference>
<dbReference type="InterPro" id="IPR036179">
    <property type="entry name" value="Ig-like_dom_sf"/>
</dbReference>
<keyword evidence="10" id="KW-0732">Signal</keyword>
<evidence type="ECO:0000256" key="10">
    <source>
        <dbReference type="SAM" id="SignalP"/>
    </source>
</evidence>
<proteinExistence type="inferred from homology"/>
<name>A0A9Q1ES73_SYNKA</name>
<dbReference type="InterPro" id="IPR016187">
    <property type="entry name" value="CTDL_fold"/>
</dbReference>
<dbReference type="GO" id="GO:0010001">
    <property type="term" value="P:glial cell differentiation"/>
    <property type="evidence" value="ECO:0007669"/>
    <property type="project" value="TreeGrafter"/>
</dbReference>